<dbReference type="InterPro" id="IPR036047">
    <property type="entry name" value="F-box-like_dom_sf"/>
</dbReference>
<gene>
    <name evidence="3" type="ORF">URODEC1_LOCUS28682</name>
</gene>
<reference evidence="3" key="1">
    <citation type="submission" date="2024-10" db="EMBL/GenBank/DDBJ databases">
        <authorList>
            <person name="Ryan C."/>
        </authorList>
    </citation>
    <scope>NUCLEOTIDE SEQUENCE [LARGE SCALE GENOMIC DNA]</scope>
</reference>
<dbReference type="Gene3D" id="1.20.1280.50">
    <property type="match status" value="1"/>
</dbReference>
<keyword evidence="4" id="KW-1185">Reference proteome</keyword>
<dbReference type="Pfam" id="PF03478">
    <property type="entry name" value="Beta-prop_KIB1-4"/>
    <property type="match status" value="1"/>
</dbReference>
<organism evidence="3 4">
    <name type="scientific">Urochloa decumbens</name>
    <dbReference type="NCBI Taxonomy" id="240449"/>
    <lineage>
        <taxon>Eukaryota</taxon>
        <taxon>Viridiplantae</taxon>
        <taxon>Streptophyta</taxon>
        <taxon>Embryophyta</taxon>
        <taxon>Tracheophyta</taxon>
        <taxon>Spermatophyta</taxon>
        <taxon>Magnoliopsida</taxon>
        <taxon>Liliopsida</taxon>
        <taxon>Poales</taxon>
        <taxon>Poaceae</taxon>
        <taxon>PACMAD clade</taxon>
        <taxon>Panicoideae</taxon>
        <taxon>Panicodae</taxon>
        <taxon>Paniceae</taxon>
        <taxon>Melinidinae</taxon>
        <taxon>Urochloa</taxon>
    </lineage>
</organism>
<evidence type="ECO:0000313" key="3">
    <source>
        <dbReference type="EMBL" id="CAL4934460.1"/>
    </source>
</evidence>
<sequence>MGSLLCKAFPASSPAGGWSALPPELADLVLRRLSSLADRVRFASVCRHWFRAATRYSAPTLPRPLPWLNFHDGSFRSLPDGEPHSFRFRRHAVCAGSFGRWFLFEEAAGCEPSRRHFLRHPLLGTTKRLPGRCNEPVDLLNPDYGSSHAGSRSSSTKFFISKVIVCSGDLIAAKVNYRRRRPCTVVCCRPGVSPSWSTGMCNGHWYHDMAFYKGKLYTVTEEGHLFVHEVIDNGGDGDPRVSLIEQAIQAPPPSKYALLDGPYATLDRVRTCYLVISCDNKLLMVRLMLRWTVPFDQHGPGDRRTKRMAMKVFEADLETSRWVELKSLGDQVLFVSSCSSKAVRASSHAHCRYLRGNTIYFIDDGLMSSCQLCPISMPRTCGVYDMSSDTVSSISLGGERINDQLKASWFFP</sequence>
<proteinExistence type="predicted"/>
<dbReference type="AlphaFoldDB" id="A0ABC8XZT8"/>
<dbReference type="EMBL" id="OZ075125">
    <property type="protein sequence ID" value="CAL4934460.1"/>
    <property type="molecule type" value="Genomic_DNA"/>
</dbReference>
<protein>
    <recommendedName>
        <fullName evidence="5">DUF295 domain-containing protein</fullName>
    </recommendedName>
</protein>
<evidence type="ECO:0008006" key="5">
    <source>
        <dbReference type="Google" id="ProtNLM"/>
    </source>
</evidence>
<dbReference type="PANTHER" id="PTHR33110:SF79">
    <property type="entry name" value="OS12G0155900 PROTEIN"/>
    <property type="match status" value="1"/>
</dbReference>
<evidence type="ECO:0000259" key="2">
    <source>
        <dbReference type="Pfam" id="PF12937"/>
    </source>
</evidence>
<dbReference type="InterPro" id="IPR005174">
    <property type="entry name" value="KIB1-4_b-propeller"/>
</dbReference>
<dbReference type="Pfam" id="PF12937">
    <property type="entry name" value="F-box-like"/>
    <property type="match status" value="1"/>
</dbReference>
<dbReference type="InterPro" id="IPR001810">
    <property type="entry name" value="F-box_dom"/>
</dbReference>
<evidence type="ECO:0000259" key="1">
    <source>
        <dbReference type="Pfam" id="PF03478"/>
    </source>
</evidence>
<accession>A0ABC8XZT8</accession>
<feature type="domain" description="F-box" evidence="2">
    <location>
        <begin position="18"/>
        <end position="54"/>
    </location>
</feature>
<dbReference type="SUPFAM" id="SSF81383">
    <property type="entry name" value="F-box domain"/>
    <property type="match status" value="1"/>
</dbReference>
<dbReference type="PANTHER" id="PTHR33110">
    <property type="entry name" value="F-BOX/KELCH-REPEAT PROTEIN-RELATED"/>
    <property type="match status" value="1"/>
</dbReference>
<feature type="domain" description="KIB1-4 beta-propeller" evidence="1">
    <location>
        <begin position="76"/>
        <end position="385"/>
    </location>
</feature>
<dbReference type="Proteomes" id="UP001497457">
    <property type="component" value="Chromosome 15b"/>
</dbReference>
<evidence type="ECO:0000313" key="4">
    <source>
        <dbReference type="Proteomes" id="UP001497457"/>
    </source>
</evidence>
<name>A0ABC8XZT8_9POAL</name>